<dbReference type="AlphaFoldDB" id="A0A5C5W6X7"/>
<protein>
    <recommendedName>
        <fullName evidence="3">FHA domain-containing protein</fullName>
    </recommendedName>
</protein>
<gene>
    <name evidence="1" type="ORF">KOR42_43410</name>
</gene>
<evidence type="ECO:0000313" key="1">
    <source>
        <dbReference type="EMBL" id="TWT46364.1"/>
    </source>
</evidence>
<evidence type="ECO:0000313" key="2">
    <source>
        <dbReference type="Proteomes" id="UP000317243"/>
    </source>
</evidence>
<organism evidence="1 2">
    <name type="scientific">Thalassoglobus neptunius</name>
    <dbReference type="NCBI Taxonomy" id="1938619"/>
    <lineage>
        <taxon>Bacteria</taxon>
        <taxon>Pseudomonadati</taxon>
        <taxon>Planctomycetota</taxon>
        <taxon>Planctomycetia</taxon>
        <taxon>Planctomycetales</taxon>
        <taxon>Planctomycetaceae</taxon>
        <taxon>Thalassoglobus</taxon>
    </lineage>
</organism>
<dbReference type="RefSeq" id="WP_146511712.1">
    <property type="nucleotide sequence ID" value="NZ_SIHI01000028.1"/>
</dbReference>
<evidence type="ECO:0008006" key="3">
    <source>
        <dbReference type="Google" id="ProtNLM"/>
    </source>
</evidence>
<dbReference type="OrthoDB" id="9950107at2"/>
<sequence length="183" mass="20641">MAIQRKRRRAKNLFFELIEGDIQTIHRSGRFRETISITSALRLIGISKRLLGPGVFIGGWKCCPLQLTKLSTFAPQVCVRFNNELSWTMFGLGEDVRVNGRTLPEVGWELEVGDEIQIESYQLRVVEKPTTSVRPEMIAEVGTVEDFDGATVNIDDLMSQVQNAPQNIEDDPLAETDFDLKLS</sequence>
<accession>A0A5C5W6X7</accession>
<dbReference type="Proteomes" id="UP000317243">
    <property type="component" value="Unassembled WGS sequence"/>
</dbReference>
<comment type="caution">
    <text evidence="1">The sequence shown here is derived from an EMBL/GenBank/DDBJ whole genome shotgun (WGS) entry which is preliminary data.</text>
</comment>
<dbReference type="EMBL" id="SIHI01000028">
    <property type="protein sequence ID" value="TWT46364.1"/>
    <property type="molecule type" value="Genomic_DNA"/>
</dbReference>
<name>A0A5C5W6X7_9PLAN</name>
<reference evidence="1 2" key="1">
    <citation type="submission" date="2019-02" db="EMBL/GenBank/DDBJ databases">
        <title>Deep-cultivation of Planctomycetes and their phenomic and genomic characterization uncovers novel biology.</title>
        <authorList>
            <person name="Wiegand S."/>
            <person name="Jogler M."/>
            <person name="Boedeker C."/>
            <person name="Pinto D."/>
            <person name="Vollmers J."/>
            <person name="Rivas-Marin E."/>
            <person name="Kohn T."/>
            <person name="Peeters S.H."/>
            <person name="Heuer A."/>
            <person name="Rast P."/>
            <person name="Oberbeckmann S."/>
            <person name="Bunk B."/>
            <person name="Jeske O."/>
            <person name="Meyerdierks A."/>
            <person name="Storesund J.E."/>
            <person name="Kallscheuer N."/>
            <person name="Luecker S."/>
            <person name="Lage O.M."/>
            <person name="Pohl T."/>
            <person name="Merkel B.J."/>
            <person name="Hornburger P."/>
            <person name="Mueller R.-W."/>
            <person name="Bruemmer F."/>
            <person name="Labrenz M."/>
            <person name="Spormann A.M."/>
            <person name="Op Den Camp H."/>
            <person name="Overmann J."/>
            <person name="Amann R."/>
            <person name="Jetten M.S.M."/>
            <person name="Mascher T."/>
            <person name="Medema M.H."/>
            <person name="Devos D.P."/>
            <person name="Kaster A.-K."/>
            <person name="Ovreas L."/>
            <person name="Rohde M."/>
            <person name="Galperin M.Y."/>
            <person name="Jogler C."/>
        </authorList>
    </citation>
    <scope>NUCLEOTIDE SEQUENCE [LARGE SCALE GENOMIC DNA]</scope>
    <source>
        <strain evidence="1 2">KOR42</strain>
    </source>
</reference>
<proteinExistence type="predicted"/>
<keyword evidence="2" id="KW-1185">Reference proteome</keyword>